<evidence type="ECO:0000256" key="1">
    <source>
        <dbReference type="ARBA" id="ARBA00010716"/>
    </source>
</evidence>
<accession>A0A5R8K890</accession>
<protein>
    <submittedName>
        <fullName evidence="4">N-acetylglucosamine-6-phosphate deacetylase</fullName>
    </submittedName>
</protein>
<name>A0A5R8K890_9BACT</name>
<dbReference type="PANTHER" id="PTHR11113:SF14">
    <property type="entry name" value="N-ACETYLGLUCOSAMINE-6-PHOSPHATE DEACETYLASE"/>
    <property type="match status" value="1"/>
</dbReference>
<keyword evidence="5" id="KW-1185">Reference proteome</keyword>
<dbReference type="InterPro" id="IPR006680">
    <property type="entry name" value="Amidohydro-rel"/>
</dbReference>
<gene>
    <name evidence="4" type="ORF">FEM03_21840</name>
</gene>
<reference evidence="4 5" key="1">
    <citation type="submission" date="2019-05" db="EMBL/GenBank/DDBJ databases">
        <title>Verrucobacter flavum gen. nov., sp. nov. a new member of the family Verrucomicrobiaceae.</title>
        <authorList>
            <person name="Szuroczki S."/>
            <person name="Abbaszade G."/>
            <person name="Szabo A."/>
            <person name="Felfoldi T."/>
            <person name="Schumann P."/>
            <person name="Boka K."/>
            <person name="Keki Z."/>
            <person name="Toumi M."/>
            <person name="Toth E."/>
        </authorList>
    </citation>
    <scope>NUCLEOTIDE SEQUENCE [LARGE SCALE GENOMIC DNA]</scope>
    <source>
        <strain evidence="4 5">MG-N-17</strain>
    </source>
</reference>
<sequence>MRLNLQPIAASGFTTARHYRTGEPLHVRWENHQLTLVTPGYEEACDDQWIAPGLFDLQVNGYAGIDFQNDHALSREALLHVVRTLRSDGCHRFLLTLITTEWPSLLHRLRRFREIIHADPELHAAIPGWHIEGPFISAEPGYIGAHCPECARDANPQDIRDLKNLVGNDPLLLTLAPERSGSLDTIREAVRNGFIVSFGHTNATRDQLEAAHQAGASAFTHLGNGCPQLLDRHDNLLWRVLDKPRLHTGIIADGIHVSPQLFRIMHRLLPDPLVWWTTDAMAAASAEPGTYTIGKTSVTVGTDGIVRHPTTGGFAGSSLTPIEAIRRGSQMLDRPWRECWDFLSTNPAKIMGLTSDLQPGFPSGFQLLRHASVNEYTPVPCVSPIASHLGMARPSKRSVKKPQPAALME</sequence>
<evidence type="ECO:0000256" key="2">
    <source>
        <dbReference type="ARBA" id="ARBA00022801"/>
    </source>
</evidence>
<comment type="caution">
    <text evidence="4">The sequence shown here is derived from an EMBL/GenBank/DDBJ whole genome shotgun (WGS) entry which is preliminary data.</text>
</comment>
<dbReference type="GO" id="GO:0006046">
    <property type="term" value="P:N-acetylglucosamine catabolic process"/>
    <property type="evidence" value="ECO:0007669"/>
    <property type="project" value="TreeGrafter"/>
</dbReference>
<dbReference type="EMBL" id="VAUV01000022">
    <property type="protein sequence ID" value="TLD68564.1"/>
    <property type="molecule type" value="Genomic_DNA"/>
</dbReference>
<organism evidence="4 5">
    <name type="scientific">Phragmitibacter flavus</name>
    <dbReference type="NCBI Taxonomy" id="2576071"/>
    <lineage>
        <taxon>Bacteria</taxon>
        <taxon>Pseudomonadati</taxon>
        <taxon>Verrucomicrobiota</taxon>
        <taxon>Verrucomicrobiia</taxon>
        <taxon>Verrucomicrobiales</taxon>
        <taxon>Verrucomicrobiaceae</taxon>
        <taxon>Phragmitibacter</taxon>
    </lineage>
</organism>
<dbReference type="RefSeq" id="WP_138088441.1">
    <property type="nucleotide sequence ID" value="NZ_VAUV01000022.1"/>
</dbReference>
<dbReference type="InterPro" id="IPR032466">
    <property type="entry name" value="Metal_Hydrolase"/>
</dbReference>
<dbReference type="SUPFAM" id="SSF51556">
    <property type="entry name" value="Metallo-dependent hydrolases"/>
    <property type="match status" value="1"/>
</dbReference>
<dbReference type="PANTHER" id="PTHR11113">
    <property type="entry name" value="N-ACETYLGLUCOSAMINE-6-PHOSPHATE DEACETYLASE"/>
    <property type="match status" value="1"/>
</dbReference>
<evidence type="ECO:0000313" key="4">
    <source>
        <dbReference type="EMBL" id="TLD68564.1"/>
    </source>
</evidence>
<comment type="similarity">
    <text evidence="1">Belongs to the metallo-dependent hydrolases superfamily. NagA family.</text>
</comment>
<dbReference type="Pfam" id="PF01979">
    <property type="entry name" value="Amidohydro_1"/>
    <property type="match status" value="1"/>
</dbReference>
<dbReference type="GO" id="GO:0008448">
    <property type="term" value="F:N-acetylglucosamine-6-phosphate deacetylase activity"/>
    <property type="evidence" value="ECO:0007669"/>
    <property type="project" value="TreeGrafter"/>
</dbReference>
<dbReference type="OrthoDB" id="9776488at2"/>
<evidence type="ECO:0000313" key="5">
    <source>
        <dbReference type="Proteomes" id="UP000306196"/>
    </source>
</evidence>
<proteinExistence type="inferred from homology"/>
<dbReference type="AlphaFoldDB" id="A0A5R8K890"/>
<dbReference type="Proteomes" id="UP000306196">
    <property type="component" value="Unassembled WGS sequence"/>
</dbReference>
<feature type="domain" description="Amidohydrolase-related" evidence="3">
    <location>
        <begin position="50"/>
        <end position="356"/>
    </location>
</feature>
<dbReference type="Gene3D" id="3.20.20.140">
    <property type="entry name" value="Metal-dependent hydrolases"/>
    <property type="match status" value="1"/>
</dbReference>
<keyword evidence="2" id="KW-0378">Hydrolase</keyword>
<evidence type="ECO:0000259" key="3">
    <source>
        <dbReference type="Pfam" id="PF01979"/>
    </source>
</evidence>